<evidence type="ECO:0000256" key="12">
    <source>
        <dbReference type="RuleBase" id="RU003784"/>
    </source>
</evidence>
<dbReference type="NCBIfam" id="TIGR00174">
    <property type="entry name" value="miaA"/>
    <property type="match status" value="1"/>
</dbReference>
<dbReference type="Pfam" id="PF01715">
    <property type="entry name" value="IPPT"/>
    <property type="match status" value="1"/>
</dbReference>
<evidence type="ECO:0000256" key="11">
    <source>
        <dbReference type="RuleBase" id="RU003783"/>
    </source>
</evidence>
<evidence type="ECO:0000256" key="8">
    <source>
        <dbReference type="ARBA" id="ARBA00022842"/>
    </source>
</evidence>
<evidence type="ECO:0000256" key="7">
    <source>
        <dbReference type="ARBA" id="ARBA00022840"/>
    </source>
</evidence>
<evidence type="ECO:0000313" key="15">
    <source>
        <dbReference type="Proteomes" id="UP000215595"/>
    </source>
</evidence>
<comment type="subunit">
    <text evidence="10">Monomer.</text>
</comment>
<keyword evidence="8 10" id="KW-0460">Magnesium</keyword>
<comment type="cofactor">
    <cofactor evidence="1 10">
        <name>Mg(2+)</name>
        <dbReference type="ChEBI" id="CHEBI:18420"/>
    </cofactor>
</comment>
<evidence type="ECO:0000313" key="14">
    <source>
        <dbReference type="EMBL" id="OYX32781.1"/>
    </source>
</evidence>
<feature type="site" description="Interaction with substrate tRNA" evidence="10">
    <location>
        <position position="103"/>
    </location>
</feature>
<dbReference type="SUPFAM" id="SSF52540">
    <property type="entry name" value="P-loop containing nucleoside triphosphate hydrolases"/>
    <property type="match status" value="1"/>
</dbReference>
<dbReference type="Gene3D" id="1.10.20.140">
    <property type="match status" value="1"/>
</dbReference>
<evidence type="ECO:0000256" key="5">
    <source>
        <dbReference type="ARBA" id="ARBA00022694"/>
    </source>
</evidence>
<feature type="binding site" evidence="10">
    <location>
        <begin position="14"/>
        <end position="19"/>
    </location>
    <ligand>
        <name>substrate</name>
    </ligand>
</feature>
<name>A0A258FJW0_9CAUL</name>
<dbReference type="HAMAP" id="MF_00185">
    <property type="entry name" value="IPP_trans"/>
    <property type="match status" value="1"/>
</dbReference>
<dbReference type="EMBL" id="NCEB01000020">
    <property type="protein sequence ID" value="OYX32781.1"/>
    <property type="molecule type" value="Genomic_DNA"/>
</dbReference>
<reference evidence="14 15" key="1">
    <citation type="submission" date="2017-03" db="EMBL/GenBank/DDBJ databases">
        <title>Lifting the veil on microbial sulfur biogeochemistry in mining wastewaters.</title>
        <authorList>
            <person name="Kantor R.S."/>
            <person name="Colenbrander Nelson T."/>
            <person name="Marshall S."/>
            <person name="Bennett D."/>
            <person name="Apte S."/>
            <person name="Camacho D."/>
            <person name="Thomas B.C."/>
            <person name="Warren L.A."/>
            <person name="Banfield J.F."/>
        </authorList>
    </citation>
    <scope>NUCLEOTIDE SEQUENCE [LARGE SCALE GENOMIC DNA]</scope>
    <source>
        <strain evidence="14">32-69-9</strain>
    </source>
</reference>
<dbReference type="Proteomes" id="UP000215595">
    <property type="component" value="Unassembled WGS sequence"/>
</dbReference>
<keyword evidence="5 10" id="KW-0819">tRNA processing</keyword>
<feature type="region of interest" description="Interaction with substrate tRNA" evidence="10">
    <location>
        <begin position="161"/>
        <end position="165"/>
    </location>
</feature>
<dbReference type="EC" id="2.5.1.75" evidence="10"/>
<evidence type="ECO:0000256" key="9">
    <source>
        <dbReference type="ARBA" id="ARBA00049563"/>
    </source>
</evidence>
<evidence type="ECO:0000256" key="4">
    <source>
        <dbReference type="ARBA" id="ARBA00022679"/>
    </source>
</evidence>
<dbReference type="GO" id="GO:0006400">
    <property type="term" value="P:tRNA modification"/>
    <property type="evidence" value="ECO:0007669"/>
    <property type="project" value="TreeGrafter"/>
</dbReference>
<dbReference type="Gene3D" id="3.40.50.300">
    <property type="entry name" value="P-loop containing nucleotide triphosphate hydrolases"/>
    <property type="match status" value="1"/>
</dbReference>
<keyword evidence="4 10" id="KW-0808">Transferase</keyword>
<feature type="region of interest" description="Interaction with substrate tRNA" evidence="10">
    <location>
        <begin position="37"/>
        <end position="40"/>
    </location>
</feature>
<keyword evidence="6 10" id="KW-0547">Nucleotide-binding</keyword>
<organism evidence="14 15">
    <name type="scientific">Brevundimonas subvibrioides</name>
    <dbReference type="NCBI Taxonomy" id="74313"/>
    <lineage>
        <taxon>Bacteria</taxon>
        <taxon>Pseudomonadati</taxon>
        <taxon>Pseudomonadota</taxon>
        <taxon>Alphaproteobacteria</taxon>
        <taxon>Caulobacterales</taxon>
        <taxon>Caulobacteraceae</taxon>
        <taxon>Brevundimonas</taxon>
    </lineage>
</organism>
<dbReference type="AlphaFoldDB" id="A0A258FJW0"/>
<keyword evidence="7 10" id="KW-0067">ATP-binding</keyword>
<evidence type="ECO:0000256" key="3">
    <source>
        <dbReference type="ARBA" id="ARBA00005842"/>
    </source>
</evidence>
<dbReference type="PANTHER" id="PTHR11088">
    <property type="entry name" value="TRNA DIMETHYLALLYLTRANSFERASE"/>
    <property type="match status" value="1"/>
</dbReference>
<dbReference type="InterPro" id="IPR027417">
    <property type="entry name" value="P-loop_NTPase"/>
</dbReference>
<feature type="site" description="Interaction with substrate tRNA" evidence="10">
    <location>
        <position position="125"/>
    </location>
</feature>
<proteinExistence type="inferred from homology"/>
<evidence type="ECO:0000256" key="1">
    <source>
        <dbReference type="ARBA" id="ARBA00001946"/>
    </source>
</evidence>
<sequence>MPRPAPVTLIAGPTASGKSRRALEMAEAMGAAIVNADSQQLYADLRVLTARPSPEEEGRAPHHLYGTVDASEAWSVGRWTRAVMPLLEAFQAQGRPVLIVGGTGLYFSALTKGLADIPDVPMAAREEATALYDTEGEAAFRLRLTTFDPPAAAAIERGDRQRLTRAWAVARATGRSLSDWQASTRPLLAPGTYDRMVIEPEREALYAACDARVLTMLETGALDEVRALAARELDPALPAMKAVGVRELTAGLAGEMTQAEATTAMQQATRNYAKRQLTWFRNQCGDWGRAL</sequence>
<dbReference type="GO" id="GO:0052381">
    <property type="term" value="F:tRNA dimethylallyltransferase activity"/>
    <property type="evidence" value="ECO:0007669"/>
    <property type="project" value="UniProtKB-UniRule"/>
</dbReference>
<accession>A0A258FJW0</accession>
<comment type="similarity">
    <text evidence="3 10 13">Belongs to the IPP transferase family.</text>
</comment>
<comment type="caution">
    <text evidence="10">Lacks conserved residue(s) required for the propagation of feature annotation.</text>
</comment>
<dbReference type="PANTHER" id="PTHR11088:SF60">
    <property type="entry name" value="TRNA DIMETHYLALLYLTRANSFERASE"/>
    <property type="match status" value="1"/>
</dbReference>
<comment type="function">
    <text evidence="2 10 12">Catalyzes the transfer of a dimethylallyl group onto the adenine at position 37 in tRNAs that read codons beginning with uridine, leading to the formation of N6-(dimethylallyl)adenosine (i(6)A).</text>
</comment>
<protein>
    <recommendedName>
        <fullName evidence="10">tRNA dimethylallyltransferase</fullName>
        <ecNumber evidence="10">2.5.1.75</ecNumber>
    </recommendedName>
    <alternativeName>
        <fullName evidence="10">Dimethylallyl diphosphate:tRNA dimethylallyltransferase</fullName>
        <shortName evidence="10">DMAPP:tRNA dimethylallyltransferase</shortName>
        <shortName evidence="10">DMATase</shortName>
    </alternativeName>
    <alternativeName>
        <fullName evidence="10">Isopentenyl-diphosphate:tRNA isopentenyltransferase</fullName>
        <shortName evidence="10">IPP transferase</shortName>
        <shortName evidence="10">IPPT</shortName>
        <shortName evidence="10">IPTase</shortName>
    </alternativeName>
</protein>
<dbReference type="InterPro" id="IPR039657">
    <property type="entry name" value="Dimethylallyltransferase"/>
</dbReference>
<comment type="catalytic activity">
    <reaction evidence="9 10 11">
        <text>adenosine(37) in tRNA + dimethylallyl diphosphate = N(6)-dimethylallyladenosine(37) in tRNA + diphosphate</text>
        <dbReference type="Rhea" id="RHEA:26482"/>
        <dbReference type="Rhea" id="RHEA-COMP:10162"/>
        <dbReference type="Rhea" id="RHEA-COMP:10375"/>
        <dbReference type="ChEBI" id="CHEBI:33019"/>
        <dbReference type="ChEBI" id="CHEBI:57623"/>
        <dbReference type="ChEBI" id="CHEBI:74411"/>
        <dbReference type="ChEBI" id="CHEBI:74415"/>
        <dbReference type="EC" id="2.5.1.75"/>
    </reaction>
</comment>
<evidence type="ECO:0000256" key="2">
    <source>
        <dbReference type="ARBA" id="ARBA00003213"/>
    </source>
</evidence>
<evidence type="ECO:0000256" key="13">
    <source>
        <dbReference type="RuleBase" id="RU003785"/>
    </source>
</evidence>
<feature type="binding site" evidence="10">
    <location>
        <begin position="12"/>
        <end position="19"/>
    </location>
    <ligand>
        <name>ATP</name>
        <dbReference type="ChEBI" id="CHEBI:30616"/>
    </ligand>
</feature>
<evidence type="ECO:0000256" key="6">
    <source>
        <dbReference type="ARBA" id="ARBA00022741"/>
    </source>
</evidence>
<evidence type="ECO:0000256" key="10">
    <source>
        <dbReference type="HAMAP-Rule" id="MF_00185"/>
    </source>
</evidence>
<dbReference type="GO" id="GO:0005524">
    <property type="term" value="F:ATP binding"/>
    <property type="evidence" value="ECO:0007669"/>
    <property type="project" value="UniProtKB-UniRule"/>
</dbReference>
<dbReference type="InterPro" id="IPR018022">
    <property type="entry name" value="IPT"/>
</dbReference>
<comment type="caution">
    <text evidence="14">The sequence shown here is derived from an EMBL/GenBank/DDBJ whole genome shotgun (WGS) entry which is preliminary data.</text>
</comment>
<gene>
    <name evidence="10" type="primary">miaA</name>
    <name evidence="14" type="ORF">B7Z01_10430</name>
</gene>